<evidence type="ECO:0000256" key="6">
    <source>
        <dbReference type="ARBA" id="ARBA00038076"/>
    </source>
</evidence>
<keyword evidence="2" id="KW-1003">Cell membrane</keyword>
<gene>
    <name evidence="10" type="ORF">SAMN04488033_11575</name>
</gene>
<evidence type="ECO:0000313" key="10">
    <source>
        <dbReference type="EMBL" id="SFF93916.1"/>
    </source>
</evidence>
<name>A0A1I2MX42_9FLAO</name>
<feature type="transmembrane region" description="Helical" evidence="7">
    <location>
        <begin position="21"/>
        <end position="41"/>
    </location>
</feature>
<evidence type="ECO:0000259" key="9">
    <source>
        <dbReference type="Pfam" id="PF12704"/>
    </source>
</evidence>
<dbReference type="AlphaFoldDB" id="A0A1I2MX42"/>
<feature type="transmembrane region" description="Helical" evidence="7">
    <location>
        <begin position="378"/>
        <end position="398"/>
    </location>
</feature>
<organism evidence="10 11">
    <name type="scientific">Salegentibacter agarivorans</name>
    <dbReference type="NCBI Taxonomy" id="345907"/>
    <lineage>
        <taxon>Bacteria</taxon>
        <taxon>Pseudomonadati</taxon>
        <taxon>Bacteroidota</taxon>
        <taxon>Flavobacteriia</taxon>
        <taxon>Flavobacteriales</taxon>
        <taxon>Flavobacteriaceae</taxon>
        <taxon>Salegentibacter</taxon>
    </lineage>
</organism>
<feature type="domain" description="MacB-like periplasmic core" evidence="9">
    <location>
        <begin position="21"/>
        <end position="240"/>
    </location>
</feature>
<sequence>MFDLERWEEIFETIRKNKLRTFLTGLSVASGIFILVVLLGIGEGMRNGIAQEFERDAANIMYVYTGVTSKEYKGLNPGRRIQMKNEDFNYTAVKYQDDLEYRSSIYRIWNGIVNFGKESGSYRVEGVYPDYQFLENSGMVEGRFVNFKDHQNFEKVVVVGDKVRNDLFKDKKDPIGEYVQISGVNFKVIGVFTDPGGEREESRVFMPLSTAQRVFGGGNNIANMAFTLEPAENFEAALAASTRFSEAIENQLKETHTIAPDDESAISINNSLENAKRFFDLMDMIKFFFWGVGICTIIAGIVGVSNIMLIIVKERTREIGIRKALGAEPLSIVGMVLHESIFVTAIAGFIGLIASLLLLEFVGPLIETQYISNPSVNFNVALTTVFILVLAGAIAGFFPAWRAARIRPIVALRDE</sequence>
<evidence type="ECO:0000256" key="2">
    <source>
        <dbReference type="ARBA" id="ARBA00022475"/>
    </source>
</evidence>
<dbReference type="EMBL" id="FOOH01000015">
    <property type="protein sequence ID" value="SFF93916.1"/>
    <property type="molecule type" value="Genomic_DNA"/>
</dbReference>
<dbReference type="Pfam" id="PF12704">
    <property type="entry name" value="MacB_PCD"/>
    <property type="match status" value="1"/>
</dbReference>
<reference evidence="11" key="1">
    <citation type="submission" date="2016-10" db="EMBL/GenBank/DDBJ databases">
        <authorList>
            <person name="Varghese N."/>
            <person name="Submissions S."/>
        </authorList>
    </citation>
    <scope>NUCLEOTIDE SEQUENCE [LARGE SCALE GENOMIC DNA]</scope>
    <source>
        <strain evidence="11">DSM 23515</strain>
    </source>
</reference>
<evidence type="ECO:0000256" key="4">
    <source>
        <dbReference type="ARBA" id="ARBA00022989"/>
    </source>
</evidence>
<keyword evidence="11" id="KW-1185">Reference proteome</keyword>
<comment type="similarity">
    <text evidence="6">Belongs to the ABC-4 integral membrane protein family.</text>
</comment>
<feature type="domain" description="ABC3 transporter permease C-terminal" evidence="8">
    <location>
        <begin position="292"/>
        <end position="407"/>
    </location>
</feature>
<comment type="subcellular location">
    <subcellularLocation>
        <location evidence="1">Cell membrane</location>
        <topology evidence="1">Multi-pass membrane protein</topology>
    </subcellularLocation>
</comment>
<dbReference type="Proteomes" id="UP000199116">
    <property type="component" value="Unassembled WGS sequence"/>
</dbReference>
<feature type="transmembrane region" description="Helical" evidence="7">
    <location>
        <begin position="332"/>
        <end position="358"/>
    </location>
</feature>
<evidence type="ECO:0000256" key="1">
    <source>
        <dbReference type="ARBA" id="ARBA00004651"/>
    </source>
</evidence>
<feature type="transmembrane region" description="Helical" evidence="7">
    <location>
        <begin position="287"/>
        <end position="312"/>
    </location>
</feature>
<protein>
    <submittedName>
        <fullName evidence="10">Putative ABC transport system permease protein</fullName>
    </submittedName>
</protein>
<dbReference type="GO" id="GO:0005886">
    <property type="term" value="C:plasma membrane"/>
    <property type="evidence" value="ECO:0007669"/>
    <property type="project" value="UniProtKB-SubCell"/>
</dbReference>
<keyword evidence="5 7" id="KW-0472">Membrane</keyword>
<proteinExistence type="inferred from homology"/>
<dbReference type="RefSeq" id="WP_093305027.1">
    <property type="nucleotide sequence ID" value="NZ_FOOH01000015.1"/>
</dbReference>
<dbReference type="Pfam" id="PF02687">
    <property type="entry name" value="FtsX"/>
    <property type="match status" value="1"/>
</dbReference>
<dbReference type="PANTHER" id="PTHR30572:SF4">
    <property type="entry name" value="ABC TRANSPORTER PERMEASE YTRF"/>
    <property type="match status" value="1"/>
</dbReference>
<dbReference type="PANTHER" id="PTHR30572">
    <property type="entry name" value="MEMBRANE COMPONENT OF TRANSPORTER-RELATED"/>
    <property type="match status" value="1"/>
</dbReference>
<keyword evidence="3 7" id="KW-0812">Transmembrane</keyword>
<dbReference type="InterPro" id="IPR025857">
    <property type="entry name" value="MacB_PCD"/>
</dbReference>
<evidence type="ECO:0000313" key="11">
    <source>
        <dbReference type="Proteomes" id="UP000199116"/>
    </source>
</evidence>
<dbReference type="InterPro" id="IPR050250">
    <property type="entry name" value="Macrolide_Exporter_MacB"/>
</dbReference>
<evidence type="ECO:0000256" key="3">
    <source>
        <dbReference type="ARBA" id="ARBA00022692"/>
    </source>
</evidence>
<evidence type="ECO:0000256" key="7">
    <source>
        <dbReference type="SAM" id="Phobius"/>
    </source>
</evidence>
<accession>A0A1I2MX42</accession>
<evidence type="ECO:0000259" key="8">
    <source>
        <dbReference type="Pfam" id="PF02687"/>
    </source>
</evidence>
<evidence type="ECO:0000256" key="5">
    <source>
        <dbReference type="ARBA" id="ARBA00023136"/>
    </source>
</evidence>
<dbReference type="GO" id="GO:0022857">
    <property type="term" value="F:transmembrane transporter activity"/>
    <property type="evidence" value="ECO:0007669"/>
    <property type="project" value="TreeGrafter"/>
</dbReference>
<keyword evidence="4 7" id="KW-1133">Transmembrane helix</keyword>
<dbReference type="InterPro" id="IPR003838">
    <property type="entry name" value="ABC3_permease_C"/>
</dbReference>